<dbReference type="AlphaFoldDB" id="A0A385SME9"/>
<sequence>MTTTEITQEKLENFKRDLLREVRKMVSESQSPPTRKWLKTQEILKMLSISQGTLQHLRIKGILPFTKIGGVILYDRDEIEKVLRDNKSNRDFPSRKNNPWRKI</sequence>
<dbReference type="OrthoDB" id="1524679at2"/>
<organism evidence="2 3">
    <name type="scientific">Chryseolinea soli</name>
    <dbReference type="NCBI Taxonomy" id="2321403"/>
    <lineage>
        <taxon>Bacteria</taxon>
        <taxon>Pseudomonadati</taxon>
        <taxon>Bacteroidota</taxon>
        <taxon>Cytophagia</taxon>
        <taxon>Cytophagales</taxon>
        <taxon>Fulvivirgaceae</taxon>
        <taxon>Chryseolinea</taxon>
    </lineage>
</organism>
<dbReference type="GO" id="GO:0003677">
    <property type="term" value="F:DNA binding"/>
    <property type="evidence" value="ECO:0007669"/>
    <property type="project" value="UniProtKB-KW"/>
</dbReference>
<evidence type="ECO:0000313" key="3">
    <source>
        <dbReference type="Proteomes" id="UP000266183"/>
    </source>
</evidence>
<keyword evidence="3" id="KW-1185">Reference proteome</keyword>
<reference evidence="3" key="1">
    <citation type="submission" date="2018-09" db="EMBL/GenBank/DDBJ databases">
        <title>Chryseolinea sp. KIS68-18 isolated from soil.</title>
        <authorList>
            <person name="Weon H.-Y."/>
            <person name="Kwon S.-W."/>
            <person name="Lee S.A."/>
        </authorList>
    </citation>
    <scope>NUCLEOTIDE SEQUENCE [LARGE SCALE GENOMIC DNA]</scope>
    <source>
        <strain evidence="3">KIS68-18</strain>
    </source>
</reference>
<proteinExistence type="predicted"/>
<dbReference type="Proteomes" id="UP000266183">
    <property type="component" value="Chromosome"/>
</dbReference>
<dbReference type="Pfam" id="PF12728">
    <property type="entry name" value="HTH_17"/>
    <property type="match status" value="1"/>
</dbReference>
<dbReference type="PANTHER" id="PTHR34585:SF22">
    <property type="entry name" value="HELIX-TURN-HELIX DOMAIN-CONTAINING PROTEIN"/>
    <property type="match status" value="1"/>
</dbReference>
<dbReference type="SUPFAM" id="SSF46955">
    <property type="entry name" value="Putative DNA-binding domain"/>
    <property type="match status" value="1"/>
</dbReference>
<feature type="domain" description="Helix-turn-helix" evidence="1">
    <location>
        <begin position="37"/>
        <end position="86"/>
    </location>
</feature>
<dbReference type="EMBL" id="CP032382">
    <property type="protein sequence ID" value="AYB32012.1"/>
    <property type="molecule type" value="Genomic_DNA"/>
</dbReference>
<dbReference type="InterPro" id="IPR009061">
    <property type="entry name" value="DNA-bd_dom_put_sf"/>
</dbReference>
<accession>A0A385SME9</accession>
<dbReference type="RefSeq" id="WP_119755273.1">
    <property type="nucleotide sequence ID" value="NZ_CP032382.1"/>
</dbReference>
<dbReference type="InterPro" id="IPR041657">
    <property type="entry name" value="HTH_17"/>
</dbReference>
<protein>
    <submittedName>
        <fullName evidence="2">DNA-binding protein</fullName>
    </submittedName>
</protein>
<keyword evidence="2" id="KW-0238">DNA-binding</keyword>
<dbReference type="KEGG" id="chk:D4L85_16200"/>
<evidence type="ECO:0000313" key="2">
    <source>
        <dbReference type="EMBL" id="AYB32012.1"/>
    </source>
</evidence>
<name>A0A385SME9_9BACT</name>
<dbReference type="PANTHER" id="PTHR34585">
    <property type="match status" value="1"/>
</dbReference>
<gene>
    <name evidence="2" type="ORF">D4L85_16200</name>
</gene>
<evidence type="ECO:0000259" key="1">
    <source>
        <dbReference type="Pfam" id="PF12728"/>
    </source>
</evidence>